<dbReference type="NCBIfam" id="TIGR04056">
    <property type="entry name" value="OMP_RagA_SusC"/>
    <property type="match status" value="1"/>
</dbReference>
<evidence type="ECO:0000256" key="2">
    <source>
        <dbReference type="ARBA" id="ARBA00022448"/>
    </source>
</evidence>
<dbReference type="Proteomes" id="UP000005402">
    <property type="component" value="Unassembled WGS sequence"/>
</dbReference>
<keyword evidence="6 8" id="KW-0472">Membrane</keyword>
<dbReference type="Pfam" id="PF07715">
    <property type="entry name" value="Plug"/>
    <property type="match status" value="1"/>
</dbReference>
<keyword evidence="4 8" id="KW-0812">Transmembrane</keyword>
<dbReference type="PROSITE" id="PS52016">
    <property type="entry name" value="TONB_DEPENDENT_REC_3"/>
    <property type="match status" value="1"/>
</dbReference>
<dbReference type="InterPro" id="IPR000531">
    <property type="entry name" value="Beta-barrel_TonB"/>
</dbReference>
<keyword evidence="2 8" id="KW-0813">Transport</keyword>
<evidence type="ECO:0000256" key="4">
    <source>
        <dbReference type="ARBA" id="ARBA00022692"/>
    </source>
</evidence>
<dbReference type="InterPro" id="IPR036942">
    <property type="entry name" value="Beta-barrel_TonB_sf"/>
</dbReference>
<dbReference type="InterPro" id="IPR023996">
    <property type="entry name" value="TonB-dep_OMP_SusC/RagA"/>
</dbReference>
<comment type="subcellular location">
    <subcellularLocation>
        <location evidence="1 8">Cell outer membrane</location>
        <topology evidence="1 8">Multi-pass membrane protein</topology>
    </subcellularLocation>
</comment>
<keyword evidence="13" id="KW-1185">Reference proteome</keyword>
<dbReference type="SUPFAM" id="SSF56935">
    <property type="entry name" value="Porins"/>
    <property type="match status" value="1"/>
</dbReference>
<evidence type="ECO:0000256" key="6">
    <source>
        <dbReference type="ARBA" id="ARBA00023136"/>
    </source>
</evidence>
<comment type="similarity">
    <text evidence="8 9">Belongs to the TonB-dependent receptor family.</text>
</comment>
<keyword evidence="5 9" id="KW-0798">TonB box</keyword>
<proteinExistence type="inferred from homology"/>
<dbReference type="EMBL" id="AGEC02000007">
    <property type="protein sequence ID" value="EHO11902.1"/>
    <property type="molecule type" value="Genomic_DNA"/>
</dbReference>
<dbReference type="InterPro" id="IPR023997">
    <property type="entry name" value="TonB-dep_OMP_SusC/RagA_CS"/>
</dbReference>
<evidence type="ECO:0000259" key="11">
    <source>
        <dbReference type="Pfam" id="PF07715"/>
    </source>
</evidence>
<evidence type="ECO:0000313" key="12">
    <source>
        <dbReference type="EMBL" id="EHO11902.1"/>
    </source>
</evidence>
<keyword evidence="7 8" id="KW-0998">Cell outer membrane</keyword>
<keyword evidence="3 8" id="KW-1134">Transmembrane beta strand</keyword>
<dbReference type="NCBIfam" id="TIGR04057">
    <property type="entry name" value="SusC_RagA_signa"/>
    <property type="match status" value="1"/>
</dbReference>
<dbReference type="Pfam" id="PF13715">
    <property type="entry name" value="CarbopepD_reg_2"/>
    <property type="match status" value="1"/>
</dbReference>
<dbReference type="InterPro" id="IPR039426">
    <property type="entry name" value="TonB-dep_rcpt-like"/>
</dbReference>
<dbReference type="SUPFAM" id="SSF49464">
    <property type="entry name" value="Carboxypeptidase regulatory domain-like"/>
    <property type="match status" value="1"/>
</dbReference>
<name>A0ABN0EE18_9FLAO</name>
<dbReference type="RefSeq" id="WP_006256856.1">
    <property type="nucleotide sequence ID" value="NZ_KE161015.1"/>
</dbReference>
<evidence type="ECO:0000259" key="10">
    <source>
        <dbReference type="Pfam" id="PF00593"/>
    </source>
</evidence>
<dbReference type="Gene3D" id="2.60.40.1120">
    <property type="entry name" value="Carboxypeptidase-like, regulatory domain"/>
    <property type="match status" value="1"/>
</dbReference>
<reference evidence="12" key="1">
    <citation type="submission" date="2012-07" db="EMBL/GenBank/DDBJ databases">
        <title>The Genome Sequence of Myroides odoratimimus CCUG 10230.</title>
        <authorList>
            <consortium name="The Broad Institute Genome Sequencing Platform"/>
            <person name="Earl A."/>
            <person name="Ward D."/>
            <person name="Feldgarden M."/>
            <person name="Gevers D."/>
            <person name="Huys G."/>
            <person name="Walker B."/>
            <person name="Young S.K."/>
            <person name="Zeng Q."/>
            <person name="Gargeya S."/>
            <person name="Fitzgerald M."/>
            <person name="Haas B."/>
            <person name="Abouelleil A."/>
            <person name="Alvarado L."/>
            <person name="Arachchi H.M."/>
            <person name="Berlin A.M."/>
            <person name="Chapman S.B."/>
            <person name="Goldberg J."/>
            <person name="Griggs A."/>
            <person name="Gujja S."/>
            <person name="Hansen M."/>
            <person name="Howarth C."/>
            <person name="Imamovic A."/>
            <person name="Larimer J."/>
            <person name="McCowen C."/>
            <person name="Montmayeur A."/>
            <person name="Murphy C."/>
            <person name="Neiman D."/>
            <person name="Pearson M."/>
            <person name="Priest M."/>
            <person name="Roberts A."/>
            <person name="Saif S."/>
            <person name="Shea T."/>
            <person name="Sisk P."/>
            <person name="Sykes S."/>
            <person name="Wortman J."/>
            <person name="Nusbaum C."/>
            <person name="Birren B."/>
        </authorList>
    </citation>
    <scope>NUCLEOTIDE SEQUENCE [LARGE SCALE GENOMIC DNA]</scope>
    <source>
        <strain evidence="12">CCUG 10230</strain>
    </source>
</reference>
<gene>
    <name evidence="12" type="ORF">HMPREF9712_00149</name>
</gene>
<evidence type="ECO:0000256" key="3">
    <source>
        <dbReference type="ARBA" id="ARBA00022452"/>
    </source>
</evidence>
<dbReference type="InterPro" id="IPR037066">
    <property type="entry name" value="Plug_dom_sf"/>
</dbReference>
<dbReference type="Gene3D" id="2.170.130.10">
    <property type="entry name" value="TonB-dependent receptor, plug domain"/>
    <property type="match status" value="1"/>
</dbReference>
<sequence length="1009" mass="112912">MKTQFLTNTGYGIVLLLSSLTITPTYAVSKDNLFNLDYQQRTISGTVSDNSGVLIGAIVQIKGTDVATTTDHSGKYSLNASNGDILVISYIGYKTKEIVVTASLVYNINLLQDEDILSEVVINAGYYSVKDRERTGSIARVTAKDIELQPVLNPIQALQGRMAGVNITQYSGTPGGGFNVQIRGKNSLNLNANDPLYIIDGIPNSINNLSTTSMSASILPARSISPLNSINPSDIESIEILKDADATAIYGSRGANGVVLITTKKGKKDSTDITLNTSTTFSNVAKKMKLLTTEEFNQMRKEAFLNDGITSNYPYYAYDMNGTWDKTKYTDWQKELIGKTAIGQNTQLSISSGNYNNKFLLSLNHSEQSSVFPTDKKFTRKSLSFNYNHTSENQKFTFSTSTNYSELKNDLIQTDLTSTALNLAPIAPSLYKEDGSLNWDYGVFGNPIAPMQATYDYKNRQLILNANLGYNIFENLSLKLSGGLTTTNFEENKYTPHTIYDPANNYTSAQSSVQKGLNNASSYIIEPQISYIKKINDLHEINFLVGSTFQSTDTNMLSINASNFSSNLFLKNIGSAKTKTISSTGNTQYKYASIFSRLNYKYSDKYIANITARRDGSSRFGDKQKFGNFGAIGLAWIFSNENFLKNLKWLDFGKIRTSYGITGSDNIGDYQYLDTYTIGTNIYDGLTELLPSRLLNPNYSWEQTNKLEAALELSLFNNSINTTLAWYRNKSANQLIGVPLPYTTGFPSIQDNLNATVLNTGWEFSINTNNIKTNNWYWTTNFNISFPKNKLLEFPNLEGSTFANNYVVGKSLSIKKLYNLEGVDPITGLYKFTDYNNDGKLTAIEDKQIIKSTDVEYHGGIANTVQYKNFTLDFLFQFVKQSNLNYNSVIKPGALFNQPRQLLDRWSESNPHSQYSYYTSGLNSQLNELQAIFKESNKTFSDASYIRLKNVSLTYQFSIPKARIKTLRIYVLGQNLWTITNYFGLDPEFLNLGYLPPLRTYSFGIQLTL</sequence>
<evidence type="ECO:0000256" key="5">
    <source>
        <dbReference type="ARBA" id="ARBA00023077"/>
    </source>
</evidence>
<evidence type="ECO:0000256" key="1">
    <source>
        <dbReference type="ARBA" id="ARBA00004571"/>
    </source>
</evidence>
<comment type="caution">
    <text evidence="12">The sequence shown here is derived from an EMBL/GenBank/DDBJ whole genome shotgun (WGS) entry which is preliminary data.</text>
</comment>
<dbReference type="InterPro" id="IPR008969">
    <property type="entry name" value="CarboxyPept-like_regulatory"/>
</dbReference>
<dbReference type="Gene3D" id="2.40.170.20">
    <property type="entry name" value="TonB-dependent receptor, beta-barrel domain"/>
    <property type="match status" value="1"/>
</dbReference>
<accession>A0ABN0EE18</accession>
<protein>
    <submittedName>
        <fullName evidence="12">SusC/RagA family TonB-linked outer membrane protein</fullName>
    </submittedName>
</protein>
<evidence type="ECO:0000256" key="9">
    <source>
        <dbReference type="RuleBase" id="RU003357"/>
    </source>
</evidence>
<dbReference type="Pfam" id="PF00593">
    <property type="entry name" value="TonB_dep_Rec_b-barrel"/>
    <property type="match status" value="1"/>
</dbReference>
<evidence type="ECO:0000313" key="13">
    <source>
        <dbReference type="Proteomes" id="UP000005402"/>
    </source>
</evidence>
<evidence type="ECO:0000256" key="7">
    <source>
        <dbReference type="ARBA" id="ARBA00023237"/>
    </source>
</evidence>
<dbReference type="InterPro" id="IPR012910">
    <property type="entry name" value="Plug_dom"/>
</dbReference>
<organism evidence="12 13">
    <name type="scientific">Myroides odoratimimus CCUG 10230</name>
    <dbReference type="NCBI Taxonomy" id="883150"/>
    <lineage>
        <taxon>Bacteria</taxon>
        <taxon>Pseudomonadati</taxon>
        <taxon>Bacteroidota</taxon>
        <taxon>Flavobacteriia</taxon>
        <taxon>Flavobacteriales</taxon>
        <taxon>Flavobacteriaceae</taxon>
        <taxon>Myroides</taxon>
    </lineage>
</organism>
<feature type="domain" description="TonB-dependent receptor-like beta-barrel" evidence="10">
    <location>
        <begin position="434"/>
        <end position="976"/>
    </location>
</feature>
<evidence type="ECO:0000256" key="8">
    <source>
        <dbReference type="PROSITE-ProRule" id="PRU01360"/>
    </source>
</evidence>
<feature type="domain" description="TonB-dependent receptor plug" evidence="11">
    <location>
        <begin position="132"/>
        <end position="258"/>
    </location>
</feature>